<keyword evidence="3" id="KW-1185">Reference proteome</keyword>
<gene>
    <name evidence="2" type="ORF">CYCCA115_LOCUS10698</name>
</gene>
<evidence type="ECO:0000313" key="2">
    <source>
        <dbReference type="EMBL" id="CAJ1946557.1"/>
    </source>
</evidence>
<feature type="compositionally biased region" description="Polar residues" evidence="1">
    <location>
        <begin position="509"/>
        <end position="519"/>
    </location>
</feature>
<reference evidence="2" key="1">
    <citation type="submission" date="2023-08" db="EMBL/GenBank/DDBJ databases">
        <authorList>
            <person name="Audoor S."/>
            <person name="Bilcke G."/>
        </authorList>
    </citation>
    <scope>NUCLEOTIDE SEQUENCE</scope>
</reference>
<comment type="caution">
    <text evidence="2">The sequence shown here is derived from an EMBL/GenBank/DDBJ whole genome shotgun (WGS) entry which is preliminary data.</text>
</comment>
<dbReference type="Proteomes" id="UP001295423">
    <property type="component" value="Unassembled WGS sequence"/>
</dbReference>
<feature type="region of interest" description="Disordered" evidence="1">
    <location>
        <begin position="395"/>
        <end position="602"/>
    </location>
</feature>
<feature type="compositionally biased region" description="Polar residues" evidence="1">
    <location>
        <begin position="567"/>
        <end position="596"/>
    </location>
</feature>
<evidence type="ECO:0000313" key="3">
    <source>
        <dbReference type="Proteomes" id="UP001295423"/>
    </source>
</evidence>
<accession>A0AAD2FMU8</accession>
<name>A0AAD2FMU8_9STRA</name>
<proteinExistence type="predicted"/>
<organism evidence="2 3">
    <name type="scientific">Cylindrotheca closterium</name>
    <dbReference type="NCBI Taxonomy" id="2856"/>
    <lineage>
        <taxon>Eukaryota</taxon>
        <taxon>Sar</taxon>
        <taxon>Stramenopiles</taxon>
        <taxon>Ochrophyta</taxon>
        <taxon>Bacillariophyta</taxon>
        <taxon>Bacillariophyceae</taxon>
        <taxon>Bacillariophycidae</taxon>
        <taxon>Bacillariales</taxon>
        <taxon>Bacillariaceae</taxon>
        <taxon>Cylindrotheca</taxon>
    </lineage>
</organism>
<evidence type="ECO:0000256" key="1">
    <source>
        <dbReference type="SAM" id="MobiDB-lite"/>
    </source>
</evidence>
<sequence>MSDLLLIKDETGIIAASGNNNNDNVTSTNNKLPETRPIITDDAPIIIIRSSSNSALNRLQVENSNSMEPNSQDTSENFLEFIIDESAIIQQAPDGTMIDSSAIRTTDINANTTYSDPTNEPSRGDYCTNNNTAEAMIAERYRREFEDLLERDERGDPIDEVRLYFLELYARRMVGEQLTEDEMRDLEEFEKEEHRHQILSLSLLGTPIDDVDTLHKTENDREEKERHHEAAGELLEELNARTDDMSAKSLMQQILEDDLNSLVSAQPLATAKKMKSNSNIYEIDPPCRLENLKLFDAAKAKSVLRDVDASLYRLKQGAALNTKNIRQDEYYAKKRNIHKFPLKLEGATTTTTTTTAISNSGNLVSNPNGLPGRRHRPTLSDPRVLIAHAGTKLHSIGKSNRQCRPAKDGRGAHHYASRRIPRNSRRNVQTSSVITAAAGGGPRTNVSSLRKFQNREVERVTGAYSSRQQQIGVQANNTRSTTTSSGGLNRKKQARNRNGLLRQHDRKSQSQPAYLSNRRQLPHVVISNHQAGAGRNPIEQLTAIHPRTNRTRRESSNGQQEPAGIPSSENYSSQLLGSKKSTQPAAQKSTQLSNRHAPQEERVADRSLHLLSQMNQVENVSVRKPATFDSLPAATAATSLQKSKAISILQQTGGNLSTNHRKIHSSIRNERFLMATDLAYDRIVKENHRLELLFSIAEWRHVHALMLYARIFQCELSAENIFQPKEFSIYVPDNLHIFEPLGVVLASIGVVEEKEGGLSYIPVAKPLHGGNYKPHDPSDVTVFMEWSQYKWNDSWTQAKVERTRRKNDAQSRGINIPENEKKSPNHLSRLECWEHLALEMWLGWDEELWFSYELFVESVSRSFLFVDFPRSPAGTYAWLIPSFRSGSGSYAKIPNPTIGNAVWMISLLFDLSDLPPQDTASWFCKTDAISDIQATLLQFLDSAAKE</sequence>
<feature type="compositionally biased region" description="Basic residues" evidence="1">
    <location>
        <begin position="412"/>
        <end position="425"/>
    </location>
</feature>
<protein>
    <submittedName>
        <fullName evidence="2">Uncharacterized protein</fullName>
    </submittedName>
</protein>
<dbReference type="AlphaFoldDB" id="A0AAD2FMU8"/>
<dbReference type="EMBL" id="CAKOGP040001714">
    <property type="protein sequence ID" value="CAJ1946557.1"/>
    <property type="molecule type" value="Genomic_DNA"/>
</dbReference>
<feature type="compositionally biased region" description="Polar residues" evidence="1">
    <location>
        <begin position="463"/>
        <end position="479"/>
    </location>
</feature>